<dbReference type="InterPro" id="IPR022346">
    <property type="entry name" value="T2SS_GspH"/>
</dbReference>
<organism evidence="12 13">
    <name type="scientific">Tahibacter aquaticus</name>
    <dbReference type="NCBI Taxonomy" id="520092"/>
    <lineage>
        <taxon>Bacteria</taxon>
        <taxon>Pseudomonadati</taxon>
        <taxon>Pseudomonadota</taxon>
        <taxon>Gammaproteobacteria</taxon>
        <taxon>Lysobacterales</taxon>
        <taxon>Rhodanobacteraceae</taxon>
        <taxon>Tahibacter</taxon>
    </lineage>
</organism>
<evidence type="ECO:0000256" key="5">
    <source>
        <dbReference type="ARBA" id="ARBA00022519"/>
    </source>
</evidence>
<accession>A0A4R6ZA51</accession>
<feature type="domain" description="General secretion pathway GspH" evidence="11">
    <location>
        <begin position="35"/>
        <end position="152"/>
    </location>
</feature>
<dbReference type="Gene3D" id="3.55.40.10">
    <property type="entry name" value="minor pseudopilin epsh domain"/>
    <property type="match status" value="1"/>
</dbReference>
<dbReference type="EMBL" id="SNZH01000001">
    <property type="protein sequence ID" value="TDR48559.1"/>
    <property type="molecule type" value="Genomic_DNA"/>
</dbReference>
<evidence type="ECO:0000256" key="1">
    <source>
        <dbReference type="ARBA" id="ARBA00004377"/>
    </source>
</evidence>
<comment type="caution">
    <text evidence="12">The sequence shown here is derived from an EMBL/GenBank/DDBJ whole genome shotgun (WGS) entry which is preliminary data.</text>
</comment>
<comment type="subcellular location">
    <subcellularLocation>
        <location evidence="1">Cell inner membrane</location>
        <topology evidence="1">Single-pass membrane protein</topology>
    </subcellularLocation>
</comment>
<keyword evidence="5" id="KW-0997">Cell inner membrane</keyword>
<dbReference type="Pfam" id="PF12019">
    <property type="entry name" value="GspH"/>
    <property type="match status" value="1"/>
</dbReference>
<dbReference type="InterPro" id="IPR045584">
    <property type="entry name" value="Pilin-like"/>
</dbReference>
<evidence type="ECO:0000256" key="8">
    <source>
        <dbReference type="ARBA" id="ARBA00023136"/>
    </source>
</evidence>
<reference evidence="12 13" key="1">
    <citation type="submission" date="2019-03" db="EMBL/GenBank/DDBJ databases">
        <title>Genomic Encyclopedia of Type Strains, Phase IV (KMG-IV): sequencing the most valuable type-strain genomes for metagenomic binning, comparative biology and taxonomic classification.</title>
        <authorList>
            <person name="Goeker M."/>
        </authorList>
    </citation>
    <scope>NUCLEOTIDE SEQUENCE [LARGE SCALE GENOMIC DNA]</scope>
    <source>
        <strain evidence="12 13">DSM 21667</strain>
    </source>
</reference>
<keyword evidence="13" id="KW-1185">Reference proteome</keyword>
<keyword evidence="3" id="KW-1003">Cell membrane</keyword>
<proteinExistence type="inferred from homology"/>
<name>A0A4R6ZA51_9GAMM</name>
<evidence type="ECO:0000256" key="7">
    <source>
        <dbReference type="ARBA" id="ARBA00022989"/>
    </source>
</evidence>
<dbReference type="Proteomes" id="UP000295293">
    <property type="component" value="Unassembled WGS sequence"/>
</dbReference>
<gene>
    <name evidence="12" type="ORF">DFR29_101179</name>
</gene>
<dbReference type="SUPFAM" id="SSF54523">
    <property type="entry name" value="Pili subunits"/>
    <property type="match status" value="1"/>
</dbReference>
<evidence type="ECO:0000256" key="3">
    <source>
        <dbReference type="ARBA" id="ARBA00022475"/>
    </source>
</evidence>
<keyword evidence="4" id="KW-0488">Methylation</keyword>
<evidence type="ECO:0000256" key="2">
    <source>
        <dbReference type="ARBA" id="ARBA00021549"/>
    </source>
</evidence>
<evidence type="ECO:0000256" key="4">
    <source>
        <dbReference type="ARBA" id="ARBA00022481"/>
    </source>
</evidence>
<keyword evidence="7" id="KW-1133">Transmembrane helix</keyword>
<keyword evidence="6" id="KW-0812">Transmembrane</keyword>
<dbReference type="GO" id="GO:0015627">
    <property type="term" value="C:type II protein secretion system complex"/>
    <property type="evidence" value="ECO:0007669"/>
    <property type="project" value="InterPro"/>
</dbReference>
<comment type="similarity">
    <text evidence="9">Belongs to the GSP H family.</text>
</comment>
<sequence>MELLATVAIVAIGVALALPWLRESLTSGNIKNLSNDLVVALNQARSEAVKRGTRVAVFSLSGSDSWNSGWQIRADAARDATFSTVIQTRSSLPQDVGIRNSTLDQRPERIVFSVDGGLFSANPDLVNAVELSVCRPDADAAKERRVIVRGSGEVSMRRNSTNESGC</sequence>
<protein>
    <recommendedName>
        <fullName evidence="2">Type II secretion system protein H</fullName>
    </recommendedName>
    <alternativeName>
        <fullName evidence="10">General secretion pathway protein H</fullName>
    </alternativeName>
</protein>
<evidence type="ECO:0000256" key="9">
    <source>
        <dbReference type="ARBA" id="ARBA00025772"/>
    </source>
</evidence>
<evidence type="ECO:0000313" key="12">
    <source>
        <dbReference type="EMBL" id="TDR48559.1"/>
    </source>
</evidence>
<dbReference type="GO" id="GO:0005886">
    <property type="term" value="C:plasma membrane"/>
    <property type="evidence" value="ECO:0007669"/>
    <property type="project" value="UniProtKB-SubCell"/>
</dbReference>
<dbReference type="GO" id="GO:0015628">
    <property type="term" value="P:protein secretion by the type II secretion system"/>
    <property type="evidence" value="ECO:0007669"/>
    <property type="project" value="InterPro"/>
</dbReference>
<dbReference type="AlphaFoldDB" id="A0A4R6ZA51"/>
<evidence type="ECO:0000256" key="10">
    <source>
        <dbReference type="ARBA" id="ARBA00030775"/>
    </source>
</evidence>
<keyword evidence="8" id="KW-0472">Membrane</keyword>
<evidence type="ECO:0000313" key="13">
    <source>
        <dbReference type="Proteomes" id="UP000295293"/>
    </source>
</evidence>
<evidence type="ECO:0000256" key="6">
    <source>
        <dbReference type="ARBA" id="ARBA00022692"/>
    </source>
</evidence>
<evidence type="ECO:0000259" key="11">
    <source>
        <dbReference type="Pfam" id="PF12019"/>
    </source>
</evidence>